<gene>
    <name evidence="1" type="ORF">GCM10022277_15860</name>
</gene>
<accession>A0ABP7MH67</accession>
<dbReference type="RefSeq" id="WP_344797248.1">
    <property type="nucleotide sequence ID" value="NZ_BAABBN010000004.1"/>
</dbReference>
<proteinExistence type="predicted"/>
<evidence type="ECO:0008006" key="3">
    <source>
        <dbReference type="Google" id="ProtNLM"/>
    </source>
</evidence>
<protein>
    <recommendedName>
        <fullName evidence="3">Solute-binding protein family 3/N-terminal domain-containing protein</fullName>
    </recommendedName>
</protein>
<keyword evidence="2" id="KW-1185">Reference proteome</keyword>
<evidence type="ECO:0000313" key="2">
    <source>
        <dbReference type="Proteomes" id="UP001501565"/>
    </source>
</evidence>
<comment type="caution">
    <text evidence="1">The sequence shown here is derived from an EMBL/GenBank/DDBJ whole genome shotgun (WGS) entry which is preliminary data.</text>
</comment>
<organism evidence="1 2">
    <name type="scientific">Litoribacillus peritrichatus</name>
    <dbReference type="NCBI Taxonomy" id="718191"/>
    <lineage>
        <taxon>Bacteria</taxon>
        <taxon>Pseudomonadati</taxon>
        <taxon>Pseudomonadota</taxon>
        <taxon>Gammaproteobacteria</taxon>
        <taxon>Oceanospirillales</taxon>
        <taxon>Oceanospirillaceae</taxon>
        <taxon>Litoribacillus</taxon>
    </lineage>
</organism>
<dbReference type="SUPFAM" id="SSF53850">
    <property type="entry name" value="Periplasmic binding protein-like II"/>
    <property type="match status" value="1"/>
</dbReference>
<sequence>MRRWTLLWLSLFIDFVHADPIDVRLGLLPAGSDVFSYEISVLKLALEHSGEETTLTLVPLKSMQTRAFRDLEYEEVDYNVFFSGFSAEREANFRQIDIPLTRGLLGQRVFATTEKHLAMFKEIKTLAELKKKVVVGSGIGWPDTLIFQHAGFEVTQSRYENLWLMLEKGRFNAFNRGINEVFVEIQQRSVKSPTLVVESYILIRYPLDYMFYLRKEDEHLATLIEKGLKEAYRKGAFVDHFLSHPVIKNVLETIKPSQRRVFELENPLMTDRQRNVPETYWHKF</sequence>
<evidence type="ECO:0000313" key="1">
    <source>
        <dbReference type="EMBL" id="GAA3920945.1"/>
    </source>
</evidence>
<dbReference type="EMBL" id="BAABBN010000004">
    <property type="protein sequence ID" value="GAA3920945.1"/>
    <property type="molecule type" value="Genomic_DNA"/>
</dbReference>
<dbReference type="Proteomes" id="UP001501565">
    <property type="component" value="Unassembled WGS sequence"/>
</dbReference>
<name>A0ABP7MH67_9GAMM</name>
<reference evidence="2" key="1">
    <citation type="journal article" date="2019" name="Int. J. Syst. Evol. Microbiol.">
        <title>The Global Catalogue of Microorganisms (GCM) 10K type strain sequencing project: providing services to taxonomists for standard genome sequencing and annotation.</title>
        <authorList>
            <consortium name="The Broad Institute Genomics Platform"/>
            <consortium name="The Broad Institute Genome Sequencing Center for Infectious Disease"/>
            <person name="Wu L."/>
            <person name="Ma J."/>
        </authorList>
    </citation>
    <scope>NUCLEOTIDE SEQUENCE [LARGE SCALE GENOMIC DNA]</scope>
    <source>
        <strain evidence="2">JCM 17551</strain>
    </source>
</reference>